<dbReference type="InterPro" id="IPR010995">
    <property type="entry name" value="DNA_repair_Rad51/TF_NusA_a-hlx"/>
</dbReference>
<dbReference type="PANTHER" id="PTHR22648:SF0">
    <property type="entry name" value="TRANSCRIPTION TERMINATION_ANTITERMINATION PROTEIN NUSA"/>
    <property type="match status" value="1"/>
</dbReference>
<dbReference type="InterPro" id="IPR058582">
    <property type="entry name" value="KH_NusA_2nd"/>
</dbReference>
<dbReference type="SUPFAM" id="SSF47794">
    <property type="entry name" value="Rad51 N-terminal domain-like"/>
    <property type="match status" value="1"/>
</dbReference>
<keyword evidence="2 7" id="KW-0963">Cytoplasm</keyword>
<keyword evidence="4 7" id="KW-0694">RNA-binding</keyword>
<dbReference type="PROSITE" id="PS50084">
    <property type="entry name" value="KH_TYPE_1"/>
    <property type="match status" value="1"/>
</dbReference>
<feature type="domain" description="S1 motif" evidence="8">
    <location>
        <begin position="138"/>
        <end position="202"/>
    </location>
</feature>
<proteinExistence type="inferred from homology"/>
<dbReference type="SMART" id="SM00316">
    <property type="entry name" value="S1"/>
    <property type="match status" value="1"/>
</dbReference>
<evidence type="ECO:0000256" key="3">
    <source>
        <dbReference type="ARBA" id="ARBA00022814"/>
    </source>
</evidence>
<dbReference type="Gene3D" id="1.10.150.20">
    <property type="entry name" value="5' to 3' exonuclease, C-terminal subdomain"/>
    <property type="match status" value="2"/>
</dbReference>
<dbReference type="InterPro" id="IPR036555">
    <property type="entry name" value="NusA_N_sf"/>
</dbReference>
<name>A0A840RRV5_9BURK</name>
<dbReference type="InterPro" id="IPR025249">
    <property type="entry name" value="TF_NusA_KH_1st"/>
</dbReference>
<dbReference type="FunFam" id="3.30.300.20:FF:000005">
    <property type="entry name" value="Transcription termination/antitermination protein NusA"/>
    <property type="match status" value="1"/>
</dbReference>
<dbReference type="InterPro" id="IPR015946">
    <property type="entry name" value="KH_dom-like_a/b"/>
</dbReference>
<comment type="subunit">
    <text evidence="7">Monomer. Binds directly to the core enzyme of the DNA-dependent RNA polymerase and to nascent RNA.</text>
</comment>
<dbReference type="NCBIfam" id="TIGR01953">
    <property type="entry name" value="NusA"/>
    <property type="match status" value="1"/>
</dbReference>
<dbReference type="GO" id="GO:0005829">
    <property type="term" value="C:cytosol"/>
    <property type="evidence" value="ECO:0007669"/>
    <property type="project" value="TreeGrafter"/>
</dbReference>
<dbReference type="Pfam" id="PF26594">
    <property type="entry name" value="KH_NusA_2nd"/>
    <property type="match status" value="1"/>
</dbReference>
<comment type="similarity">
    <text evidence="7">Belongs to the NusA family.</text>
</comment>
<dbReference type="InterPro" id="IPR004087">
    <property type="entry name" value="KH_dom"/>
</dbReference>
<dbReference type="Gene3D" id="2.40.50.140">
    <property type="entry name" value="Nucleic acid-binding proteins"/>
    <property type="match status" value="1"/>
</dbReference>
<evidence type="ECO:0000256" key="5">
    <source>
        <dbReference type="ARBA" id="ARBA00023015"/>
    </source>
</evidence>
<keyword evidence="3 7" id="KW-0889">Transcription antitermination</keyword>
<keyword evidence="6 7" id="KW-0804">Transcription</keyword>
<protein>
    <recommendedName>
        <fullName evidence="7">Transcription termination/antitermination protein NusA</fullName>
    </recommendedName>
</protein>
<dbReference type="SUPFAM" id="SSF54814">
    <property type="entry name" value="Prokaryotic type KH domain (KH-domain type II)"/>
    <property type="match status" value="2"/>
</dbReference>
<gene>
    <name evidence="7" type="primary">nusA</name>
    <name evidence="9" type="ORF">HNR39_002350</name>
</gene>
<keyword evidence="1 7" id="KW-0806">Transcription termination</keyword>
<reference evidence="9 10" key="1">
    <citation type="submission" date="2020-08" db="EMBL/GenBank/DDBJ databases">
        <title>Genomic Encyclopedia of Type Strains, Phase IV (KMG-IV): sequencing the most valuable type-strain genomes for metagenomic binning, comparative biology and taxonomic classification.</title>
        <authorList>
            <person name="Goeker M."/>
        </authorList>
    </citation>
    <scope>NUCLEOTIDE SEQUENCE [LARGE SCALE GENOMIC DNA]</scope>
    <source>
        <strain evidence="9 10">DSM 23240</strain>
    </source>
</reference>
<dbReference type="Pfam" id="PF08529">
    <property type="entry name" value="NusA_N"/>
    <property type="match status" value="1"/>
</dbReference>
<dbReference type="SMART" id="SM00322">
    <property type="entry name" value="KH"/>
    <property type="match status" value="2"/>
</dbReference>
<dbReference type="PANTHER" id="PTHR22648">
    <property type="entry name" value="TRANSCRIPTION TERMINATION FACTOR NUSA"/>
    <property type="match status" value="1"/>
</dbReference>
<evidence type="ECO:0000313" key="9">
    <source>
        <dbReference type="EMBL" id="MBB5200515.1"/>
    </source>
</evidence>
<comment type="caution">
    <text evidence="9">The sequence shown here is derived from an EMBL/GenBank/DDBJ whole genome shotgun (WGS) entry which is preliminary data.</text>
</comment>
<dbReference type="GO" id="GO:0003723">
    <property type="term" value="F:RNA binding"/>
    <property type="evidence" value="ECO:0007669"/>
    <property type="project" value="UniProtKB-UniRule"/>
</dbReference>
<dbReference type="FunFam" id="1.10.150.20:FF:000018">
    <property type="entry name" value="Transcription termination/antitermination protein NusA"/>
    <property type="match status" value="1"/>
</dbReference>
<dbReference type="RefSeq" id="WP_168051945.1">
    <property type="nucleotide sequence ID" value="NZ_JAAOZT010000001.1"/>
</dbReference>
<evidence type="ECO:0000256" key="1">
    <source>
        <dbReference type="ARBA" id="ARBA00022472"/>
    </source>
</evidence>
<dbReference type="CDD" id="cd02134">
    <property type="entry name" value="KH-II_NusA_rpt1"/>
    <property type="match status" value="1"/>
</dbReference>
<dbReference type="GO" id="GO:0000166">
    <property type="term" value="F:nucleotide binding"/>
    <property type="evidence" value="ECO:0007669"/>
    <property type="project" value="InterPro"/>
</dbReference>
<organism evidence="9 10">
    <name type="scientific">Glaciimonas immobilis</name>
    <dbReference type="NCBI Taxonomy" id="728004"/>
    <lineage>
        <taxon>Bacteria</taxon>
        <taxon>Pseudomonadati</taxon>
        <taxon>Pseudomonadota</taxon>
        <taxon>Betaproteobacteria</taxon>
        <taxon>Burkholderiales</taxon>
        <taxon>Oxalobacteraceae</taxon>
        <taxon>Glaciimonas</taxon>
    </lineage>
</organism>
<dbReference type="FunFam" id="3.30.300.20:FF:000002">
    <property type="entry name" value="Transcription termination/antitermination protein NusA"/>
    <property type="match status" value="1"/>
</dbReference>
<dbReference type="Gene3D" id="3.30.300.20">
    <property type="match status" value="2"/>
</dbReference>
<accession>A0A840RRV5</accession>
<evidence type="ECO:0000256" key="2">
    <source>
        <dbReference type="ARBA" id="ARBA00022490"/>
    </source>
</evidence>
<dbReference type="NCBIfam" id="TIGR01954">
    <property type="entry name" value="nusA_Cterm_rpt"/>
    <property type="match status" value="1"/>
</dbReference>
<dbReference type="CDD" id="cd04455">
    <property type="entry name" value="S1_NusA"/>
    <property type="match status" value="1"/>
</dbReference>
<evidence type="ECO:0000256" key="4">
    <source>
        <dbReference type="ARBA" id="ARBA00022884"/>
    </source>
</evidence>
<evidence type="ECO:0000259" key="8">
    <source>
        <dbReference type="PROSITE" id="PS50126"/>
    </source>
</evidence>
<sequence length="519" mass="57496">MSREILLLVDALAHEKNVDRDVVFGALEHALGQATKKRYEGDVDIRVSIDRETGEFESFRRWHVVPDAAGLQLPDQEILLFEAKEQIEDVEVDDHIEEPIESVDFGRRFAQDTKQVVLQRIRDAEREQILTDFLERGDSLVTGTIKRMERGDAIVESGKIEARLPRDQTIPKENLRIGDRVRAFILRIDRNARGPQVILSRTSPDFIKKLFELEVPEIEQGSLEVKSAARDPGVRAKIAVFTSDSRIDPIGTCVGMRGSRVQAVTGELGGERVDIVLWSEDPAQFVIGALAPANVSSIVVDEEKHAMDVVVDAENLAIAIGRGGQNVRLAAELTGWQINIMTAEESADKSAVETAAVRALFMEKLDVDQEVADILVEEGFASLEEIAYVPITEMLEIESFDEETVNELRTRARDALVTEAIASEEGLEGMEDALANFDGMDRIVAGKLGLAGIKTLAGFTGLAYDEFGAILALPTDRARQLIKEEFKDVTDDEMKLIDAKYDDRAKALQAKAWNTAEAK</sequence>
<dbReference type="SUPFAM" id="SSF50249">
    <property type="entry name" value="Nucleic acid-binding proteins"/>
    <property type="match status" value="1"/>
</dbReference>
<dbReference type="AlphaFoldDB" id="A0A840RRV5"/>
<dbReference type="HAMAP" id="MF_00945_B">
    <property type="entry name" value="NusA_B"/>
    <property type="match status" value="1"/>
</dbReference>
<dbReference type="Gene3D" id="3.30.1480.10">
    <property type="entry name" value="NusA, N-terminal domain"/>
    <property type="match status" value="1"/>
</dbReference>
<dbReference type="InterPro" id="IPR010213">
    <property type="entry name" value="TF_NusA"/>
</dbReference>
<keyword evidence="5 7" id="KW-0805">Transcription regulation</keyword>
<dbReference type="Proteomes" id="UP000571084">
    <property type="component" value="Unassembled WGS sequence"/>
</dbReference>
<dbReference type="Pfam" id="PF13184">
    <property type="entry name" value="KH_NusA_1st"/>
    <property type="match status" value="1"/>
</dbReference>
<evidence type="ECO:0000256" key="7">
    <source>
        <dbReference type="HAMAP-Rule" id="MF_00945"/>
    </source>
</evidence>
<dbReference type="InterPro" id="IPR003029">
    <property type="entry name" value="S1_domain"/>
</dbReference>
<dbReference type="SUPFAM" id="SSF69705">
    <property type="entry name" value="Transcription factor NusA, N-terminal domain"/>
    <property type="match status" value="1"/>
</dbReference>
<dbReference type="InterPro" id="IPR010214">
    <property type="entry name" value="Tscrpt_termin_fac_NusA_C_rpt"/>
</dbReference>
<dbReference type="InterPro" id="IPR012340">
    <property type="entry name" value="NA-bd_OB-fold"/>
</dbReference>
<dbReference type="GO" id="GO:0003700">
    <property type="term" value="F:DNA-binding transcription factor activity"/>
    <property type="evidence" value="ECO:0007669"/>
    <property type="project" value="InterPro"/>
</dbReference>
<dbReference type="CDD" id="cd22529">
    <property type="entry name" value="KH-II_NusA_rpt2"/>
    <property type="match status" value="1"/>
</dbReference>
<evidence type="ECO:0000313" key="10">
    <source>
        <dbReference type="Proteomes" id="UP000571084"/>
    </source>
</evidence>
<dbReference type="EMBL" id="JACHHQ010000004">
    <property type="protein sequence ID" value="MBB5200515.1"/>
    <property type="molecule type" value="Genomic_DNA"/>
</dbReference>
<comment type="subcellular location">
    <subcellularLocation>
        <location evidence="7">Cytoplasm</location>
    </subcellularLocation>
</comment>
<keyword evidence="10" id="KW-1185">Reference proteome</keyword>
<dbReference type="GO" id="GO:0031564">
    <property type="term" value="P:transcription antitermination"/>
    <property type="evidence" value="ECO:0007669"/>
    <property type="project" value="UniProtKB-UniRule"/>
</dbReference>
<evidence type="ECO:0000256" key="6">
    <source>
        <dbReference type="ARBA" id="ARBA00023163"/>
    </source>
</evidence>
<dbReference type="InterPro" id="IPR030842">
    <property type="entry name" value="TF_NusA_bacterial"/>
</dbReference>
<dbReference type="InterPro" id="IPR013735">
    <property type="entry name" value="TF_NusA_N"/>
</dbReference>
<dbReference type="GO" id="GO:0006353">
    <property type="term" value="P:DNA-templated transcription termination"/>
    <property type="evidence" value="ECO:0007669"/>
    <property type="project" value="UniProtKB-UniRule"/>
</dbReference>
<dbReference type="Pfam" id="PF00575">
    <property type="entry name" value="S1"/>
    <property type="match status" value="1"/>
</dbReference>
<dbReference type="InterPro" id="IPR009019">
    <property type="entry name" value="KH_sf_prok-type"/>
</dbReference>
<dbReference type="PROSITE" id="PS50126">
    <property type="entry name" value="S1"/>
    <property type="match status" value="1"/>
</dbReference>
<comment type="function">
    <text evidence="7">Participates in both transcription termination and antitermination.</text>
</comment>